<dbReference type="PANTHER" id="PTHR11472">
    <property type="entry name" value="DNA REPAIR DEAD HELICASE RAD3/XP-D SUBFAMILY MEMBER"/>
    <property type="match status" value="1"/>
</dbReference>
<evidence type="ECO:0000256" key="9">
    <source>
        <dbReference type="ARBA" id="ARBA00022806"/>
    </source>
</evidence>
<dbReference type="InterPro" id="IPR002464">
    <property type="entry name" value="DNA/RNA_helicase_DEAH_CS"/>
</dbReference>
<dbReference type="InterPro" id="IPR010614">
    <property type="entry name" value="RAD3-like_helicase_DEAD"/>
</dbReference>
<dbReference type="InterPro" id="IPR045028">
    <property type="entry name" value="DinG/Rad3-like"/>
</dbReference>
<reference evidence="24 25" key="1">
    <citation type="submission" date="2024-02" db="EMBL/GenBank/DDBJ databases">
        <title>Discinaceae phylogenomics.</title>
        <authorList>
            <person name="Dirks A.C."/>
            <person name="James T.Y."/>
        </authorList>
    </citation>
    <scope>NUCLEOTIDE SEQUENCE [LARGE SCALE GENOMIC DNA]</scope>
    <source>
        <strain evidence="24 25">ACD0624</strain>
    </source>
</reference>
<dbReference type="InterPro" id="IPR014013">
    <property type="entry name" value="Helic_SF1/SF2_ATP-bd_DinG/Rad3"/>
</dbReference>
<dbReference type="Gene3D" id="3.40.50.300">
    <property type="entry name" value="P-loop containing nucleotide triphosphate hydrolases"/>
    <property type="match status" value="2"/>
</dbReference>
<keyword evidence="6" id="KW-0479">Metal-binding</keyword>
<comment type="caution">
    <text evidence="24">The sequence shown here is derived from an EMBL/GenBank/DDBJ whole genome shotgun (WGS) entry which is preliminary data.</text>
</comment>
<dbReference type="Pfam" id="PF06733">
    <property type="entry name" value="DEAD_2"/>
    <property type="match status" value="1"/>
</dbReference>
<evidence type="ECO:0000256" key="22">
    <source>
        <dbReference type="SAM" id="MobiDB-lite"/>
    </source>
</evidence>
<keyword evidence="12" id="KW-0411">Iron-sulfur</keyword>
<evidence type="ECO:0000256" key="20">
    <source>
        <dbReference type="ARBA" id="ARBA00045702"/>
    </source>
</evidence>
<dbReference type="SMART" id="SM00491">
    <property type="entry name" value="HELICc2"/>
    <property type="match status" value="1"/>
</dbReference>
<evidence type="ECO:0000313" key="25">
    <source>
        <dbReference type="Proteomes" id="UP001447188"/>
    </source>
</evidence>
<evidence type="ECO:0000256" key="21">
    <source>
        <dbReference type="ARBA" id="ARBA00048954"/>
    </source>
</evidence>
<name>A0ABR3GPG8_9PEZI</name>
<feature type="domain" description="Helicase ATP-binding" evidence="23">
    <location>
        <begin position="1"/>
        <end position="317"/>
    </location>
</feature>
<keyword evidence="14" id="KW-0539">Nucleus</keyword>
<evidence type="ECO:0000256" key="16">
    <source>
        <dbReference type="ARBA" id="ARBA00029709"/>
    </source>
</evidence>
<evidence type="ECO:0000256" key="6">
    <source>
        <dbReference type="ARBA" id="ARBA00022723"/>
    </source>
</evidence>
<evidence type="ECO:0000256" key="15">
    <source>
        <dbReference type="ARBA" id="ARBA00023306"/>
    </source>
</evidence>
<evidence type="ECO:0000256" key="14">
    <source>
        <dbReference type="ARBA" id="ARBA00023242"/>
    </source>
</evidence>
<evidence type="ECO:0000256" key="19">
    <source>
        <dbReference type="ARBA" id="ARBA00045008"/>
    </source>
</evidence>
<comment type="cofactor">
    <cofactor evidence="1">
        <name>[4Fe-4S] cluster</name>
        <dbReference type="ChEBI" id="CHEBI:49883"/>
    </cofactor>
</comment>
<evidence type="ECO:0000256" key="12">
    <source>
        <dbReference type="ARBA" id="ARBA00023014"/>
    </source>
</evidence>
<gene>
    <name evidence="24" type="primary">CHL1</name>
    <name evidence="24" type="ORF">Q9L58_003218</name>
</gene>
<accession>A0ABR3GPG8</accession>
<dbReference type="PROSITE" id="PS51193">
    <property type="entry name" value="HELICASE_ATP_BIND_2"/>
    <property type="match status" value="1"/>
</dbReference>
<evidence type="ECO:0000256" key="10">
    <source>
        <dbReference type="ARBA" id="ARBA00022840"/>
    </source>
</evidence>
<protein>
    <recommendedName>
        <fullName evidence="5">ATP-dependent DNA helicase CHL1</fullName>
        <ecNumber evidence="17">5.6.2.3</ecNumber>
    </recommendedName>
    <alternativeName>
        <fullName evidence="4">ATP-dependent DNA helicase chl1</fullName>
    </alternativeName>
    <alternativeName>
        <fullName evidence="16">Chromosome loss protein 1</fullName>
    </alternativeName>
    <alternativeName>
        <fullName evidence="18 19">DNA 5'-3' helicase CHL1</fullName>
    </alternativeName>
</protein>
<dbReference type="GO" id="GO:0003724">
    <property type="term" value="F:RNA helicase activity"/>
    <property type="evidence" value="ECO:0007669"/>
    <property type="project" value="UniProtKB-EC"/>
</dbReference>
<keyword evidence="25" id="KW-1185">Reference proteome</keyword>
<organism evidence="24 25">
    <name type="scientific">Discina gigas</name>
    <dbReference type="NCBI Taxonomy" id="1032678"/>
    <lineage>
        <taxon>Eukaryota</taxon>
        <taxon>Fungi</taxon>
        <taxon>Dikarya</taxon>
        <taxon>Ascomycota</taxon>
        <taxon>Pezizomycotina</taxon>
        <taxon>Pezizomycetes</taxon>
        <taxon>Pezizales</taxon>
        <taxon>Discinaceae</taxon>
        <taxon>Discina</taxon>
    </lineage>
</organism>
<dbReference type="PANTHER" id="PTHR11472:SF41">
    <property type="entry name" value="ATP-DEPENDENT DNA HELICASE DDX11-RELATED"/>
    <property type="match status" value="1"/>
</dbReference>
<evidence type="ECO:0000256" key="17">
    <source>
        <dbReference type="ARBA" id="ARBA00044969"/>
    </source>
</evidence>
<keyword evidence="9 24" id="KW-0347">Helicase</keyword>
<evidence type="ECO:0000256" key="5">
    <source>
        <dbReference type="ARBA" id="ARBA00017386"/>
    </source>
</evidence>
<dbReference type="Proteomes" id="UP001447188">
    <property type="component" value="Unassembled WGS sequence"/>
</dbReference>
<keyword evidence="13" id="KW-0413">Isomerase</keyword>
<keyword evidence="15" id="KW-0131">Cell cycle</keyword>
<keyword evidence="10" id="KW-0067">ATP-binding</keyword>
<dbReference type="InterPro" id="IPR006554">
    <property type="entry name" value="Helicase-like_DEXD_c2"/>
</dbReference>
<keyword evidence="11" id="KW-0408">Iron</keyword>
<dbReference type="EC" id="5.6.2.3" evidence="17"/>
<evidence type="ECO:0000256" key="7">
    <source>
        <dbReference type="ARBA" id="ARBA00022741"/>
    </source>
</evidence>
<evidence type="ECO:0000256" key="13">
    <source>
        <dbReference type="ARBA" id="ARBA00023235"/>
    </source>
</evidence>
<comment type="similarity">
    <text evidence="3">Belongs to the DEAD box helicase family. DEAH subfamily. DDX11/CHL1 sub-subfamily.</text>
</comment>
<dbReference type="PROSITE" id="PS00690">
    <property type="entry name" value="DEAH_ATP_HELICASE"/>
    <property type="match status" value="1"/>
</dbReference>
<comment type="subcellular location">
    <subcellularLocation>
        <location evidence="2">Nucleus</location>
    </subcellularLocation>
</comment>
<keyword evidence="7" id="KW-0547">Nucleotide-binding</keyword>
<keyword evidence="8 24" id="KW-0378">Hydrolase</keyword>
<evidence type="ECO:0000256" key="11">
    <source>
        <dbReference type="ARBA" id="ARBA00023004"/>
    </source>
</evidence>
<comment type="catalytic activity">
    <reaction evidence="21">
        <text>ATP + H2O = ADP + phosphate + H(+)</text>
        <dbReference type="Rhea" id="RHEA:13065"/>
        <dbReference type="ChEBI" id="CHEBI:15377"/>
        <dbReference type="ChEBI" id="CHEBI:15378"/>
        <dbReference type="ChEBI" id="CHEBI:30616"/>
        <dbReference type="ChEBI" id="CHEBI:43474"/>
        <dbReference type="ChEBI" id="CHEBI:456216"/>
        <dbReference type="EC" id="5.6.2.3"/>
    </reaction>
</comment>
<proteinExistence type="inferred from homology"/>
<feature type="compositionally biased region" description="Basic and acidic residues" evidence="22">
    <location>
        <begin position="1"/>
        <end position="20"/>
    </location>
</feature>
<dbReference type="InterPro" id="IPR027417">
    <property type="entry name" value="P-loop_NTPase"/>
</dbReference>
<evidence type="ECO:0000256" key="2">
    <source>
        <dbReference type="ARBA" id="ARBA00004123"/>
    </source>
</evidence>
<dbReference type="Pfam" id="PF13307">
    <property type="entry name" value="Helicase_C_2"/>
    <property type="match status" value="1"/>
</dbReference>
<dbReference type="NCBIfam" id="TIGR00604">
    <property type="entry name" value="rad3"/>
    <property type="match status" value="1"/>
</dbReference>
<evidence type="ECO:0000256" key="18">
    <source>
        <dbReference type="ARBA" id="ARBA00044998"/>
    </source>
</evidence>
<evidence type="ECO:0000256" key="8">
    <source>
        <dbReference type="ARBA" id="ARBA00022801"/>
    </source>
</evidence>
<dbReference type="InterPro" id="IPR013020">
    <property type="entry name" value="Rad3/Chl1-like"/>
</dbReference>
<evidence type="ECO:0000313" key="24">
    <source>
        <dbReference type="EMBL" id="KAL0637828.1"/>
    </source>
</evidence>
<evidence type="ECO:0000256" key="3">
    <source>
        <dbReference type="ARBA" id="ARBA00008435"/>
    </source>
</evidence>
<dbReference type="InterPro" id="IPR006555">
    <property type="entry name" value="ATP-dep_Helicase_C"/>
</dbReference>
<sequence length="648" mass="72856">MEARLAKIRDRERKEKERAESGIVQRAKKRKEELEVEVDGDDEESWFCLNDYDSEEEGEPSASNRGDSFSPAVLELMKKLGLPIGNEQKEEDTEVPDETKIFYCSRTHSQLTQFVNELRRVKFPPSFPQNDELALEEEIKHLSLASRKNLCINPKVTKLANPTAINERCLELQRSGTTQESRCQFLPGKDHQVVVRDFRDYTLAKIRDIEDLVNLGKKVGVCPYYASRSTIKPSEIITLPYPLLLQKSAREALDLSLKGHVVIIDEAHNLINAISSIYSINVSITQLNLCQAQLEVYLSKFRNRLKGKNKVYVMQVTRILNTLSSYLEELGKRGSEGIVVAGDLLAINGMDQVNFFKLRRYLDESKLARKIEGYVAHVESKEQGKHQQKKPGGKIAPTASIPTLTHIQGFLLALTNPSAEGKIFYGKTEEKKELCFRYMLLDPAHHFKEIVEEARAVVLAGGTMEPLLRESGEGSSVEDVLREYAQAIDSGKGGLLLSVVGGKMSEGINFNDNLGRGIIMVGLPFPNSNTAEWRARLEHVEKVARESYIPGPTEDTPSAIALNNIAKAAGREFYDNACMRAVNQSIGRAIRHREDYAVIALFDKRYNSNRIASKLPTWIQDGMVQDRAEKPFGDAMAHIGRFFRAKNA</sequence>
<feature type="region of interest" description="Disordered" evidence="22">
    <location>
        <begin position="1"/>
        <end position="42"/>
    </location>
</feature>
<evidence type="ECO:0000256" key="4">
    <source>
        <dbReference type="ARBA" id="ARBA00016387"/>
    </source>
</evidence>
<comment type="function">
    <text evidence="20">ATP-dependent DNA helicase important for chromosome transmission and normal cell cycle progression in G(2)/M. May have a role in changing DNA topology to allow the loading of proteins involved in maintaining sister chromatid cohesion in the vicinity of the centromeres. Has a specific role in chromosome segregation during meiosis II.</text>
</comment>
<evidence type="ECO:0000259" key="23">
    <source>
        <dbReference type="PROSITE" id="PS51193"/>
    </source>
</evidence>
<evidence type="ECO:0000256" key="1">
    <source>
        <dbReference type="ARBA" id="ARBA00001966"/>
    </source>
</evidence>
<dbReference type="SMART" id="SM00488">
    <property type="entry name" value="DEXDc2"/>
    <property type="match status" value="1"/>
</dbReference>
<dbReference type="EMBL" id="JBBBZM010000030">
    <property type="protein sequence ID" value="KAL0637828.1"/>
    <property type="molecule type" value="Genomic_DNA"/>
</dbReference>
<dbReference type="GO" id="GO:0016787">
    <property type="term" value="F:hydrolase activity"/>
    <property type="evidence" value="ECO:0007669"/>
    <property type="project" value="UniProtKB-KW"/>
</dbReference>